<gene>
    <name evidence="1" type="ORF">CK203_013455</name>
</gene>
<protein>
    <submittedName>
        <fullName evidence="1">Uncharacterized protein</fullName>
    </submittedName>
</protein>
<dbReference type="EMBL" id="QGNW01000056">
    <property type="protein sequence ID" value="RVX05560.1"/>
    <property type="molecule type" value="Genomic_DNA"/>
</dbReference>
<evidence type="ECO:0000313" key="1">
    <source>
        <dbReference type="EMBL" id="RVX05560.1"/>
    </source>
</evidence>
<name>A0A438J9B6_VITVI</name>
<proteinExistence type="predicted"/>
<organism evidence="1 2">
    <name type="scientific">Vitis vinifera</name>
    <name type="common">Grape</name>
    <dbReference type="NCBI Taxonomy" id="29760"/>
    <lineage>
        <taxon>Eukaryota</taxon>
        <taxon>Viridiplantae</taxon>
        <taxon>Streptophyta</taxon>
        <taxon>Embryophyta</taxon>
        <taxon>Tracheophyta</taxon>
        <taxon>Spermatophyta</taxon>
        <taxon>Magnoliopsida</taxon>
        <taxon>eudicotyledons</taxon>
        <taxon>Gunneridae</taxon>
        <taxon>Pentapetalae</taxon>
        <taxon>rosids</taxon>
        <taxon>Vitales</taxon>
        <taxon>Vitaceae</taxon>
        <taxon>Viteae</taxon>
        <taxon>Vitis</taxon>
    </lineage>
</organism>
<accession>A0A438J9B6</accession>
<dbReference type="Proteomes" id="UP000288805">
    <property type="component" value="Unassembled WGS sequence"/>
</dbReference>
<evidence type="ECO:0000313" key="2">
    <source>
        <dbReference type="Proteomes" id="UP000288805"/>
    </source>
</evidence>
<comment type="caution">
    <text evidence="1">The sequence shown here is derived from an EMBL/GenBank/DDBJ whole genome shotgun (WGS) entry which is preliminary data.</text>
</comment>
<reference evidence="1 2" key="1">
    <citation type="journal article" date="2018" name="PLoS Genet.">
        <title>Population sequencing reveals clonal diversity and ancestral inbreeding in the grapevine cultivar Chardonnay.</title>
        <authorList>
            <person name="Roach M.J."/>
            <person name="Johnson D.L."/>
            <person name="Bohlmann J."/>
            <person name="van Vuuren H.J."/>
            <person name="Jones S.J."/>
            <person name="Pretorius I.S."/>
            <person name="Schmidt S.A."/>
            <person name="Borneman A.R."/>
        </authorList>
    </citation>
    <scope>NUCLEOTIDE SEQUENCE [LARGE SCALE GENOMIC DNA]</scope>
    <source>
        <strain evidence="2">cv. Chardonnay</strain>
        <tissue evidence="1">Leaf</tissue>
    </source>
</reference>
<sequence length="169" mass="18005">MDGLQQLLRKASRDYQSASRSLSESGGGVSALSSEQSGVLVTRAPSEYCKSGAFLRVSRFGASAAKNAAPRWEVGGSCGKCNNRFFGKGFGCQDCRVGGRGLRSKSLMRKWESRKGHGVKVVGGKKKSLLVTCLVRDLRELDCLVNFNRLALSARGRGSGVSVSPSVRG</sequence>
<dbReference type="AlphaFoldDB" id="A0A438J9B6"/>